<comment type="caution">
    <text evidence="2">The sequence shown here is derived from an EMBL/GenBank/DDBJ whole genome shotgun (WGS) entry which is preliminary data.</text>
</comment>
<gene>
    <name evidence="2" type="primary">cyaB</name>
    <name evidence="2" type="ORF">COS58_02450</name>
</gene>
<dbReference type="InterPro" id="IPR033469">
    <property type="entry name" value="CYTH-like_dom_sf"/>
</dbReference>
<dbReference type="PANTHER" id="PTHR21028">
    <property type="entry name" value="SI:CH211-156B7.4"/>
    <property type="match status" value="1"/>
</dbReference>
<dbReference type="Pfam" id="PF01928">
    <property type="entry name" value="CYTH"/>
    <property type="match status" value="1"/>
</dbReference>
<dbReference type="Proteomes" id="UP000228561">
    <property type="component" value="Unassembled WGS sequence"/>
</dbReference>
<name>A0A2M7B8M7_9BACT</name>
<dbReference type="InterPro" id="IPR023577">
    <property type="entry name" value="CYTH_domain"/>
</dbReference>
<evidence type="ECO:0000313" key="3">
    <source>
        <dbReference type="Proteomes" id="UP000228561"/>
    </source>
</evidence>
<dbReference type="PROSITE" id="PS51707">
    <property type="entry name" value="CYTH"/>
    <property type="match status" value="1"/>
</dbReference>
<evidence type="ECO:0000313" key="2">
    <source>
        <dbReference type="EMBL" id="PIU99462.1"/>
    </source>
</evidence>
<proteinExistence type="predicted"/>
<dbReference type="SUPFAM" id="SSF55154">
    <property type="entry name" value="CYTH-like phosphatases"/>
    <property type="match status" value="1"/>
</dbReference>
<reference evidence="3" key="1">
    <citation type="submission" date="2017-09" db="EMBL/GenBank/DDBJ databases">
        <title>Depth-based differentiation of microbial function through sediment-hosted aquifers and enrichment of novel symbionts in the deep terrestrial subsurface.</title>
        <authorList>
            <person name="Probst A.J."/>
            <person name="Ladd B."/>
            <person name="Jarett J.K."/>
            <person name="Geller-Mcgrath D.E."/>
            <person name="Sieber C.M.K."/>
            <person name="Emerson J.B."/>
            <person name="Anantharaman K."/>
            <person name="Thomas B.C."/>
            <person name="Malmstrom R."/>
            <person name="Stieglmeier M."/>
            <person name="Klingl A."/>
            <person name="Woyke T."/>
            <person name="Ryan C.M."/>
            <person name="Banfield J.F."/>
        </authorList>
    </citation>
    <scope>NUCLEOTIDE SEQUENCE [LARGE SCALE GENOMIC DNA]</scope>
</reference>
<sequence length="190" mass="22708">MRKGNLEIEIRFKISDIKKLREKLRSFGSKCLERWKGRDILFDKKDELIPKGRVLRLRLGMEKSGRGKLTYKEPDRDPVFKIREEFETIVKNPEMAMKILTGLNYLPVIQYEKRTELWKYGGTEIYIEELPEIGYFMEIEGSEKNIKKVAKILGFDIQKGVKKSYREYFVALNKNKKEWFFKKNSRKRGI</sequence>
<dbReference type="SMART" id="SM01118">
    <property type="entry name" value="CYTH"/>
    <property type="match status" value="1"/>
</dbReference>
<dbReference type="CDD" id="cd07890">
    <property type="entry name" value="CYTH-like_AC_IV-like"/>
    <property type="match status" value="1"/>
</dbReference>
<protein>
    <submittedName>
        <fullName evidence="2">Class IV adenylate cyclase</fullName>
    </submittedName>
</protein>
<evidence type="ECO:0000259" key="1">
    <source>
        <dbReference type="PROSITE" id="PS51707"/>
    </source>
</evidence>
<dbReference type="NCBIfam" id="TIGR00318">
    <property type="entry name" value="cyaB"/>
    <property type="match status" value="1"/>
</dbReference>
<dbReference type="InterPro" id="IPR008173">
    <property type="entry name" value="Adenylyl_cyclase_CyaB"/>
</dbReference>
<organism evidence="2 3">
    <name type="scientific">Candidatus Tagabacteria bacterium CG03_land_8_20_14_0_80_41_22</name>
    <dbReference type="NCBI Taxonomy" id="1975020"/>
    <lineage>
        <taxon>Bacteria</taxon>
        <taxon>Candidatus Tagaibacteriota</taxon>
    </lineage>
</organism>
<dbReference type="EMBL" id="PEVG01000029">
    <property type="protein sequence ID" value="PIU99462.1"/>
    <property type="molecule type" value="Genomic_DNA"/>
</dbReference>
<feature type="domain" description="CYTH" evidence="1">
    <location>
        <begin position="5"/>
        <end position="171"/>
    </location>
</feature>
<dbReference type="Gene3D" id="2.40.320.10">
    <property type="entry name" value="Hypothetical Protein Pfu-838710-001"/>
    <property type="match status" value="1"/>
</dbReference>
<dbReference type="AlphaFoldDB" id="A0A2M7B8M7"/>
<dbReference type="PANTHER" id="PTHR21028:SF2">
    <property type="entry name" value="CYTH DOMAIN-CONTAINING PROTEIN"/>
    <property type="match status" value="1"/>
</dbReference>
<accession>A0A2M7B8M7</accession>